<proteinExistence type="predicted"/>
<organism evidence="3">
    <name type="scientific">mine drainage metagenome</name>
    <dbReference type="NCBI Taxonomy" id="410659"/>
    <lineage>
        <taxon>unclassified sequences</taxon>
        <taxon>metagenomes</taxon>
        <taxon>ecological metagenomes</taxon>
    </lineage>
</organism>
<protein>
    <recommendedName>
        <fullName evidence="2">(S)-ureidoglycine aminohydrolase cupin domain-containing protein</fullName>
    </recommendedName>
</protein>
<sequence>MADEELRSIRFDPNARARSGESSTTHVWYTDPTNKVCAGFWASDDFKGPVTYSEAEFCTLLTGEVRLTDKYGLTETYRAGDSFMIPAGFQGHWETVEPVRKFFMLYESKGL</sequence>
<feature type="compositionally biased region" description="Basic and acidic residues" evidence="1">
    <location>
        <begin position="1"/>
        <end position="19"/>
    </location>
</feature>
<dbReference type="InterPro" id="IPR011051">
    <property type="entry name" value="RmlC_Cupin_sf"/>
</dbReference>
<evidence type="ECO:0000256" key="1">
    <source>
        <dbReference type="SAM" id="MobiDB-lite"/>
    </source>
</evidence>
<gene>
    <name evidence="3" type="ORF">GALL_311500</name>
</gene>
<comment type="caution">
    <text evidence="3">The sequence shown here is derived from an EMBL/GenBank/DDBJ whole genome shotgun (WGS) entry which is preliminary data.</text>
</comment>
<dbReference type="Gene3D" id="2.60.120.10">
    <property type="entry name" value="Jelly Rolls"/>
    <property type="match status" value="1"/>
</dbReference>
<feature type="region of interest" description="Disordered" evidence="1">
    <location>
        <begin position="1"/>
        <end position="24"/>
    </location>
</feature>
<evidence type="ECO:0000313" key="3">
    <source>
        <dbReference type="EMBL" id="OIQ86992.1"/>
    </source>
</evidence>
<dbReference type="AlphaFoldDB" id="A0A1J5QU52"/>
<evidence type="ECO:0000259" key="2">
    <source>
        <dbReference type="Pfam" id="PF05899"/>
    </source>
</evidence>
<feature type="domain" description="(S)-ureidoglycine aminohydrolase cupin" evidence="2">
    <location>
        <begin position="35"/>
        <end position="103"/>
    </location>
</feature>
<name>A0A1J5QU52_9ZZZZ</name>
<dbReference type="CDD" id="cd02227">
    <property type="entry name" value="cupin_TM1112-like"/>
    <property type="match status" value="1"/>
</dbReference>
<dbReference type="PANTHER" id="PTHR40943:SF2">
    <property type="entry name" value="(S)-UREIDOGLYCINE AMINOHYDROLASE CUPIN DOMAIN-CONTAINING PROTEIN"/>
    <property type="match status" value="1"/>
</dbReference>
<dbReference type="PANTHER" id="PTHR40943">
    <property type="entry name" value="CYTOPLASMIC PROTEIN-RELATED"/>
    <property type="match status" value="1"/>
</dbReference>
<accession>A0A1J5QU52</accession>
<dbReference type="SUPFAM" id="SSF51182">
    <property type="entry name" value="RmlC-like cupins"/>
    <property type="match status" value="1"/>
</dbReference>
<dbReference type="EMBL" id="MLJW01000447">
    <property type="protein sequence ID" value="OIQ86992.1"/>
    <property type="molecule type" value="Genomic_DNA"/>
</dbReference>
<dbReference type="InterPro" id="IPR008579">
    <property type="entry name" value="UGlyAH_Cupin_dom"/>
</dbReference>
<reference evidence="3" key="1">
    <citation type="submission" date="2016-10" db="EMBL/GenBank/DDBJ databases">
        <title>Sequence of Gallionella enrichment culture.</title>
        <authorList>
            <person name="Poehlein A."/>
            <person name="Muehling M."/>
            <person name="Daniel R."/>
        </authorList>
    </citation>
    <scope>NUCLEOTIDE SEQUENCE</scope>
</reference>
<dbReference type="Pfam" id="PF05899">
    <property type="entry name" value="Cupin_3"/>
    <property type="match status" value="1"/>
</dbReference>
<dbReference type="InterPro" id="IPR014710">
    <property type="entry name" value="RmlC-like_jellyroll"/>
</dbReference>